<reference evidence="2 3" key="1">
    <citation type="submission" date="2022-11" db="EMBL/GenBank/DDBJ databases">
        <title>Minimal conservation of predation-associated metabolite biosynthetic gene clusters underscores biosynthetic potential of Myxococcota including descriptions for ten novel species: Archangium lansinium sp. nov., Myxococcus landrumus sp. nov., Nannocystis bai.</title>
        <authorList>
            <person name="Ahearne A."/>
            <person name="Stevens C."/>
            <person name="Phillips K."/>
        </authorList>
    </citation>
    <scope>NUCLEOTIDE SEQUENCE [LARGE SCALE GENOMIC DNA]</scope>
    <source>
        <strain evidence="2 3">MIWBW</strain>
    </source>
</reference>
<evidence type="ECO:0000313" key="2">
    <source>
        <dbReference type="EMBL" id="MCY1075690.1"/>
    </source>
</evidence>
<gene>
    <name evidence="2" type="ORF">OV287_14510</name>
</gene>
<feature type="compositionally biased region" description="Pro residues" evidence="1">
    <location>
        <begin position="38"/>
        <end position="48"/>
    </location>
</feature>
<dbReference type="EMBL" id="JAPNKA010000001">
    <property type="protein sequence ID" value="MCY1075690.1"/>
    <property type="molecule type" value="Genomic_DNA"/>
</dbReference>
<dbReference type="RefSeq" id="WP_267542612.1">
    <property type="nucleotide sequence ID" value="NZ_JAPNKA010000001.1"/>
</dbReference>
<protein>
    <submittedName>
        <fullName evidence="2">Uncharacterized protein</fullName>
    </submittedName>
</protein>
<keyword evidence="3" id="KW-1185">Reference proteome</keyword>
<sequence length="48" mass="5237">MMKKFSHSTNRRRARLPPRRSFGSSGVPVGGLPKKPAAKPPPWGPLSL</sequence>
<name>A0ABT4A212_9BACT</name>
<accession>A0ABT4A212</accession>
<feature type="region of interest" description="Disordered" evidence="1">
    <location>
        <begin position="1"/>
        <end position="48"/>
    </location>
</feature>
<evidence type="ECO:0000313" key="3">
    <source>
        <dbReference type="Proteomes" id="UP001207654"/>
    </source>
</evidence>
<feature type="compositionally biased region" description="Basic residues" evidence="1">
    <location>
        <begin position="1"/>
        <end position="18"/>
    </location>
</feature>
<proteinExistence type="predicted"/>
<evidence type="ECO:0000256" key="1">
    <source>
        <dbReference type="SAM" id="MobiDB-lite"/>
    </source>
</evidence>
<comment type="caution">
    <text evidence="2">The sequence shown here is derived from an EMBL/GenBank/DDBJ whole genome shotgun (WGS) entry which is preliminary data.</text>
</comment>
<organism evidence="2 3">
    <name type="scientific">Archangium lansingense</name>
    <dbReference type="NCBI Taxonomy" id="2995310"/>
    <lineage>
        <taxon>Bacteria</taxon>
        <taxon>Pseudomonadati</taxon>
        <taxon>Myxococcota</taxon>
        <taxon>Myxococcia</taxon>
        <taxon>Myxococcales</taxon>
        <taxon>Cystobacterineae</taxon>
        <taxon>Archangiaceae</taxon>
        <taxon>Archangium</taxon>
    </lineage>
</organism>
<dbReference type="Proteomes" id="UP001207654">
    <property type="component" value="Unassembled WGS sequence"/>
</dbReference>